<proteinExistence type="predicted"/>
<keyword evidence="2" id="KW-1185">Reference proteome</keyword>
<organism evidence="1 2">
    <name type="scientific">Chryseobacterium formosus</name>
    <dbReference type="NCBI Taxonomy" id="1537363"/>
    <lineage>
        <taxon>Bacteria</taxon>
        <taxon>Pseudomonadati</taxon>
        <taxon>Bacteroidota</taxon>
        <taxon>Flavobacteriia</taxon>
        <taxon>Flavobacteriales</taxon>
        <taxon>Weeksellaceae</taxon>
        <taxon>Chryseobacterium group</taxon>
        <taxon>Chryseobacterium</taxon>
    </lineage>
</organism>
<reference evidence="1" key="1">
    <citation type="submission" date="2022-10" db="EMBL/GenBank/DDBJ databases">
        <title>Chryseobacterium sp. nov., a novel bacterial species.</title>
        <authorList>
            <person name="Cao Y."/>
        </authorList>
    </citation>
    <scope>NUCLEOTIDE SEQUENCE</scope>
    <source>
        <strain evidence="1">CCTCC AB2015118</strain>
    </source>
</reference>
<accession>A0ABT3XUI8</accession>
<dbReference type="Proteomes" id="UP001073122">
    <property type="component" value="Unassembled WGS sequence"/>
</dbReference>
<evidence type="ECO:0000313" key="2">
    <source>
        <dbReference type="Proteomes" id="UP001073122"/>
    </source>
</evidence>
<sequence length="203" mass="22767">MKKNKNPISKCVKLLGTTWKLGSFVLLFFILLSSSLFATENYPSSETVVHSEPSPEIDQHQKPVVFVTEGTVIYGMENMSQKTEFKASEETKTDKKASTKKIKSIAVSKKIIQKVKIEREIQKLEATAHISSHQSENSFEVSKQRYGVGTLTINNSFKAAILKDIAKISVPVADNTNSSYEYCVFFKGTKIELFSFTRPPPFS</sequence>
<dbReference type="RefSeq" id="WP_267266575.1">
    <property type="nucleotide sequence ID" value="NZ_JAOVZW010000019.1"/>
</dbReference>
<comment type="caution">
    <text evidence="1">The sequence shown here is derived from an EMBL/GenBank/DDBJ whole genome shotgun (WGS) entry which is preliminary data.</text>
</comment>
<dbReference type="EMBL" id="JAOVZW010000019">
    <property type="protein sequence ID" value="MCX8525312.1"/>
    <property type="molecule type" value="Genomic_DNA"/>
</dbReference>
<evidence type="ECO:0000313" key="1">
    <source>
        <dbReference type="EMBL" id="MCX8525312.1"/>
    </source>
</evidence>
<name>A0ABT3XUI8_9FLAO</name>
<gene>
    <name evidence="1" type="ORF">OF897_15445</name>
</gene>
<protein>
    <submittedName>
        <fullName evidence="1">Uncharacterized protein</fullName>
    </submittedName>
</protein>